<organism evidence="1 2">
    <name type="scientific">Fusarium decemcellulare</name>
    <dbReference type="NCBI Taxonomy" id="57161"/>
    <lineage>
        <taxon>Eukaryota</taxon>
        <taxon>Fungi</taxon>
        <taxon>Dikarya</taxon>
        <taxon>Ascomycota</taxon>
        <taxon>Pezizomycotina</taxon>
        <taxon>Sordariomycetes</taxon>
        <taxon>Hypocreomycetidae</taxon>
        <taxon>Hypocreales</taxon>
        <taxon>Nectriaceae</taxon>
        <taxon>Fusarium</taxon>
        <taxon>Fusarium decemcellulare species complex</taxon>
    </lineage>
</organism>
<reference evidence="1" key="1">
    <citation type="submission" date="2022-08" db="EMBL/GenBank/DDBJ databases">
        <title>Genome Sequence of Fusarium decemcellulare.</title>
        <authorList>
            <person name="Buettner E."/>
        </authorList>
    </citation>
    <scope>NUCLEOTIDE SEQUENCE</scope>
    <source>
        <strain evidence="1">Babe19</strain>
    </source>
</reference>
<gene>
    <name evidence="1" type="ORF">NM208_g16134</name>
</gene>
<keyword evidence="2" id="KW-1185">Reference proteome</keyword>
<sequence length="584" mass="64039">MGADLVVLRNIDGVHDGGETDAKIVRNLMAETTESAKQAPPAPSLEDQTLIVFARLMEGGQEDNETCRDLDELTKLLNDDYEARQKDKSHKTICNVIDGDCVDTVLGYLDMRQPEIVRGHATLSTSAYLKAAGDDGSKKLSTFFFDRVRRGTYDDYIVAFCVAASTFPIVPDLTAELFLNEDFLPSLGSLMRRKWKSRKVETACLEMLNAACMNTLCREAINKYCIEWLEEIVDQDLSEIVRSTNADPNLQSDGGSITMRRHSEQVQYLAAVILAKLRAVPSNPAPGDPNQSRVEAAVTSIEELSGMFTKMILRDEDHGRKHSIEGLAYASLQPKVKESVVNNPELLQKLVKTLSEAQPRSPTTYGALSIFVNLTRYLPNLTEEEKRMNQLKAYANAAGKLAGPDPLNDDEHVAKRCKLVFDAGITPVLVTHSKNGSPASLSLAISIIFALTSTKTLRGNLAQQGAVKLLLTAWMVLPQTEAMARRLAAQALARILISTNPALVFGGNRSNPLNAAIRPLVSIVAPDPAAETRDLLPSFEALMALTNLASMDDEDTRRSIIATAWFQIEEQLLSSNALVHCPLC</sequence>
<comment type="caution">
    <text evidence="1">The sequence shown here is derived from an EMBL/GenBank/DDBJ whole genome shotgun (WGS) entry which is preliminary data.</text>
</comment>
<evidence type="ECO:0000313" key="1">
    <source>
        <dbReference type="EMBL" id="KAJ3505962.1"/>
    </source>
</evidence>
<evidence type="ECO:0000313" key="2">
    <source>
        <dbReference type="Proteomes" id="UP001148629"/>
    </source>
</evidence>
<name>A0ACC1RB22_9HYPO</name>
<dbReference type="EMBL" id="JANRMS010004780">
    <property type="protein sequence ID" value="KAJ3505962.1"/>
    <property type="molecule type" value="Genomic_DNA"/>
</dbReference>
<dbReference type="Proteomes" id="UP001148629">
    <property type="component" value="Unassembled WGS sequence"/>
</dbReference>
<protein>
    <submittedName>
        <fullName evidence="1">Uncharacterized protein</fullName>
    </submittedName>
</protein>
<accession>A0ACC1RB22</accession>
<proteinExistence type="predicted"/>